<dbReference type="PANTHER" id="PTHR11014:SF140">
    <property type="entry name" value="IAA-AMINO ACID HYDROLASE ILR1-LIKE 3"/>
    <property type="match status" value="1"/>
</dbReference>
<evidence type="ECO:0000256" key="1">
    <source>
        <dbReference type="ARBA" id="ARBA00006153"/>
    </source>
</evidence>
<dbReference type="FunFam" id="3.30.70.360:FF:000001">
    <property type="entry name" value="N-acetyldiaminopimelate deacetylase"/>
    <property type="match status" value="1"/>
</dbReference>
<evidence type="ECO:0000256" key="6">
    <source>
        <dbReference type="ARBA" id="ARBA00023163"/>
    </source>
</evidence>
<evidence type="ECO:0000256" key="3">
    <source>
        <dbReference type="ARBA" id="ARBA00022801"/>
    </source>
</evidence>
<dbReference type="SUPFAM" id="SSF53187">
    <property type="entry name" value="Zn-dependent exopeptidases"/>
    <property type="match status" value="1"/>
</dbReference>
<sequence length="893" mass="97618">MNLIDLSVIESTDNEWFFFCPKDRKYQNGQRLNRATEKGYWKATGKDRNITSRKGAKIGMKKTLVFYTGRAPDGKRTNWVIHEYRATDKSLDGTHPGQGAFVLCRLFKKTDLKQDEIAESSNCNEVEEIVSSPTIVKPSADEEQSESVTPTFGGLAEMLPSSVESCPNLNTEQAMVEGAPVLIDWQSNSCIADEVEDNILDTTSIPMQSELGNQYFYSSFTGDINSQHDIPFQYGTNASDINEFLSSVLIDPDEQSFGGIYSISSIDSAKHVNMHQLVNDGNSNSESEGEVSQRKVEPCILQCESIEENIKQESPFQSEVTSDMAAVQQSVNNSHFGNNFGHRSLNFANNSFKVPNDFTTVSASNQIPYLSNIEEAGAYRPAVGDATSGIGIKIRTRETPAQASIQNSVAQGTAPRRIRLQKKFQVGPIECRLPNESSDSKIIHEGEPTQDDKETTVHTPDEKKESTSEEANKDGQSNDTSPSLKAEGDFLAEEPKDVPLVRSGWASTLSVSSTCYMPKLLAVTSLTIMLVAMCQLDELGISYEYPFAKTGLVAQIGSGLPPVVALRADMDALPLQELVEWEHKSKVDGVMHGCGHDAHTTMLLGAAKLLNQRKDKFKGTVRLLFQPAEEGGAGASYMIKEGALGYAEAIFGMHIDYENPTGSIASIPGPVLAAVSFFEAKIVGKGGHAAEPHSSIDPVLTASFAILALQQLVSREVDPLHSQVLSVTYVRGGTASNVIPHYVELGGTLRSLTTAGLLRLQQRVKEVIEGQAAVHKCKAYVNMKEEEFPPYPACVNDLRLHRHVKRVGSLLLGPENLKEAKKVMAGEDFAFYQEVIPGAMFGIGIRNEKVGSIHSPHSPRFFLDEDVLPIGAALHTALAEFYLRGLDHSDFSV</sequence>
<dbReference type="InterPro" id="IPR017439">
    <property type="entry name" value="Amidohydrolase"/>
</dbReference>
<comment type="similarity">
    <text evidence="1">Belongs to the peptidase M20 family.</text>
</comment>
<reference evidence="11" key="1">
    <citation type="submission" date="2020-06" db="EMBL/GenBank/DDBJ databases">
        <authorList>
            <person name="Li T."/>
            <person name="Hu X."/>
            <person name="Zhang T."/>
            <person name="Song X."/>
            <person name="Zhang H."/>
            <person name="Dai N."/>
            <person name="Sheng W."/>
            <person name="Hou X."/>
            <person name="Wei L."/>
        </authorList>
    </citation>
    <scope>NUCLEOTIDE SEQUENCE</scope>
    <source>
        <strain evidence="11">G02</strain>
        <tissue evidence="11">Leaf</tissue>
    </source>
</reference>
<dbReference type="InterPro" id="IPR036264">
    <property type="entry name" value="Bact_exopeptidase_dim_dom"/>
</dbReference>
<name>A0AAW2K198_SESRA</name>
<dbReference type="InterPro" id="IPR044757">
    <property type="entry name" value="ILR1-like_Hyd"/>
</dbReference>
<dbReference type="GO" id="GO:0016787">
    <property type="term" value="F:hydrolase activity"/>
    <property type="evidence" value="ECO:0007669"/>
    <property type="project" value="UniProtKB-KW"/>
</dbReference>
<evidence type="ECO:0000256" key="7">
    <source>
        <dbReference type="ARBA" id="ARBA00023211"/>
    </source>
</evidence>
<dbReference type="InterPro" id="IPR002933">
    <property type="entry name" value="Peptidase_M20"/>
</dbReference>
<dbReference type="PANTHER" id="PTHR11014">
    <property type="entry name" value="PEPTIDASE M20 FAMILY MEMBER"/>
    <property type="match status" value="1"/>
</dbReference>
<dbReference type="InterPro" id="IPR036093">
    <property type="entry name" value="NAC_dom_sf"/>
</dbReference>
<reference evidence="11" key="2">
    <citation type="journal article" date="2024" name="Plant">
        <title>Genomic evolution and insights into agronomic trait innovations of Sesamum species.</title>
        <authorList>
            <person name="Miao H."/>
            <person name="Wang L."/>
            <person name="Qu L."/>
            <person name="Liu H."/>
            <person name="Sun Y."/>
            <person name="Le M."/>
            <person name="Wang Q."/>
            <person name="Wei S."/>
            <person name="Zheng Y."/>
            <person name="Lin W."/>
            <person name="Duan Y."/>
            <person name="Cao H."/>
            <person name="Xiong S."/>
            <person name="Wang X."/>
            <person name="Wei L."/>
            <person name="Li C."/>
            <person name="Ma Q."/>
            <person name="Ju M."/>
            <person name="Zhao R."/>
            <person name="Li G."/>
            <person name="Mu C."/>
            <person name="Tian Q."/>
            <person name="Mei H."/>
            <person name="Zhang T."/>
            <person name="Gao T."/>
            <person name="Zhang H."/>
        </authorList>
    </citation>
    <scope>NUCLEOTIDE SEQUENCE</scope>
    <source>
        <strain evidence="11">G02</strain>
    </source>
</reference>
<keyword evidence="7" id="KW-0464">Manganese</keyword>
<evidence type="ECO:0000256" key="2">
    <source>
        <dbReference type="ARBA" id="ARBA00022729"/>
    </source>
</evidence>
<dbReference type="InterPro" id="IPR003441">
    <property type="entry name" value="NAC-dom"/>
</dbReference>
<evidence type="ECO:0000256" key="8">
    <source>
        <dbReference type="ARBA" id="ARBA00023242"/>
    </source>
</evidence>
<dbReference type="GO" id="GO:0009850">
    <property type="term" value="P:auxin metabolic process"/>
    <property type="evidence" value="ECO:0007669"/>
    <property type="project" value="InterPro"/>
</dbReference>
<keyword evidence="2" id="KW-0732">Signal</keyword>
<feature type="domain" description="NAC" evidence="10">
    <location>
        <begin position="1"/>
        <end position="109"/>
    </location>
</feature>
<dbReference type="Gene3D" id="3.30.70.360">
    <property type="match status" value="1"/>
</dbReference>
<dbReference type="SUPFAM" id="SSF55031">
    <property type="entry name" value="Bacterial exopeptidase dimerisation domain"/>
    <property type="match status" value="1"/>
</dbReference>
<feature type="compositionally biased region" description="Polar residues" evidence="9">
    <location>
        <begin position="474"/>
        <end position="483"/>
    </location>
</feature>
<dbReference type="Pfam" id="PF01546">
    <property type="entry name" value="Peptidase_M20"/>
    <property type="match status" value="1"/>
</dbReference>
<organism evidence="11">
    <name type="scientific">Sesamum radiatum</name>
    <name type="common">Black benniseed</name>
    <dbReference type="NCBI Taxonomy" id="300843"/>
    <lineage>
        <taxon>Eukaryota</taxon>
        <taxon>Viridiplantae</taxon>
        <taxon>Streptophyta</taxon>
        <taxon>Embryophyta</taxon>
        <taxon>Tracheophyta</taxon>
        <taxon>Spermatophyta</taxon>
        <taxon>Magnoliopsida</taxon>
        <taxon>eudicotyledons</taxon>
        <taxon>Gunneridae</taxon>
        <taxon>Pentapetalae</taxon>
        <taxon>asterids</taxon>
        <taxon>lamiids</taxon>
        <taxon>Lamiales</taxon>
        <taxon>Pedaliaceae</taxon>
        <taxon>Sesamum</taxon>
    </lineage>
</organism>
<dbReference type="AlphaFoldDB" id="A0AAW2K198"/>
<gene>
    <name evidence="11" type="ORF">Sradi_6636600</name>
</gene>
<evidence type="ECO:0000313" key="11">
    <source>
        <dbReference type="EMBL" id="KAL0299768.1"/>
    </source>
</evidence>
<keyword evidence="3 11" id="KW-0378">Hydrolase</keyword>
<dbReference type="Pfam" id="PF07687">
    <property type="entry name" value="M20_dimer"/>
    <property type="match status" value="1"/>
</dbReference>
<dbReference type="PROSITE" id="PS51005">
    <property type="entry name" value="NAC"/>
    <property type="match status" value="1"/>
</dbReference>
<protein>
    <submittedName>
        <fullName evidence="11">IAA-amino acid hydrolase ILR1-like 5</fullName>
    </submittedName>
</protein>
<dbReference type="EMBL" id="JACGWJ010000031">
    <property type="protein sequence ID" value="KAL0299768.1"/>
    <property type="molecule type" value="Genomic_DNA"/>
</dbReference>
<dbReference type="Pfam" id="PF02365">
    <property type="entry name" value="NAM"/>
    <property type="match status" value="1"/>
</dbReference>
<feature type="region of interest" description="Disordered" evidence="9">
    <location>
        <begin position="429"/>
        <end position="485"/>
    </location>
</feature>
<dbReference type="CDD" id="cd08017">
    <property type="entry name" value="M20_IAA_Hyd"/>
    <property type="match status" value="1"/>
</dbReference>
<evidence type="ECO:0000256" key="5">
    <source>
        <dbReference type="ARBA" id="ARBA00023125"/>
    </source>
</evidence>
<keyword evidence="5" id="KW-0238">DNA-binding</keyword>
<comment type="caution">
    <text evidence="11">The sequence shown here is derived from an EMBL/GenBank/DDBJ whole genome shotgun (WGS) entry which is preliminary data.</text>
</comment>
<evidence type="ECO:0000256" key="9">
    <source>
        <dbReference type="SAM" id="MobiDB-lite"/>
    </source>
</evidence>
<proteinExistence type="inferred from homology"/>
<dbReference type="SUPFAM" id="SSF101941">
    <property type="entry name" value="NAC domain"/>
    <property type="match status" value="1"/>
</dbReference>
<evidence type="ECO:0000259" key="10">
    <source>
        <dbReference type="PROSITE" id="PS51005"/>
    </source>
</evidence>
<dbReference type="Gene3D" id="2.170.150.80">
    <property type="entry name" value="NAC domain"/>
    <property type="match status" value="1"/>
</dbReference>
<keyword evidence="4" id="KW-0805">Transcription regulation</keyword>
<dbReference type="GO" id="GO:0003677">
    <property type="term" value="F:DNA binding"/>
    <property type="evidence" value="ECO:0007669"/>
    <property type="project" value="UniProtKB-KW"/>
</dbReference>
<accession>A0AAW2K198</accession>
<evidence type="ECO:0000256" key="4">
    <source>
        <dbReference type="ARBA" id="ARBA00023015"/>
    </source>
</evidence>
<dbReference type="GO" id="GO:0006355">
    <property type="term" value="P:regulation of DNA-templated transcription"/>
    <property type="evidence" value="ECO:0007669"/>
    <property type="project" value="InterPro"/>
</dbReference>
<dbReference type="InterPro" id="IPR011650">
    <property type="entry name" value="Peptidase_M20_dimer"/>
</dbReference>
<dbReference type="NCBIfam" id="TIGR01891">
    <property type="entry name" value="amidohydrolases"/>
    <property type="match status" value="1"/>
</dbReference>
<keyword evidence="6" id="KW-0804">Transcription</keyword>
<dbReference type="Gene3D" id="3.40.630.10">
    <property type="entry name" value="Zn peptidases"/>
    <property type="match status" value="1"/>
</dbReference>
<feature type="compositionally biased region" description="Basic and acidic residues" evidence="9">
    <location>
        <begin position="438"/>
        <end position="473"/>
    </location>
</feature>
<keyword evidence="8" id="KW-0539">Nucleus</keyword>